<name>A0AA38HPX3_9CUCU</name>
<evidence type="ECO:0000313" key="1">
    <source>
        <dbReference type="EMBL" id="KAJ3641785.1"/>
    </source>
</evidence>
<dbReference type="AlphaFoldDB" id="A0AA38HPX3"/>
<dbReference type="Proteomes" id="UP001168821">
    <property type="component" value="Unassembled WGS sequence"/>
</dbReference>
<keyword evidence="2" id="KW-1185">Reference proteome</keyword>
<protein>
    <submittedName>
        <fullName evidence="1">Uncharacterized protein</fullName>
    </submittedName>
</protein>
<comment type="caution">
    <text evidence="1">The sequence shown here is derived from an EMBL/GenBank/DDBJ whole genome shotgun (WGS) entry which is preliminary data.</text>
</comment>
<reference evidence="1" key="1">
    <citation type="journal article" date="2023" name="G3 (Bethesda)">
        <title>Whole genome assemblies of Zophobas morio and Tenebrio molitor.</title>
        <authorList>
            <person name="Kaur S."/>
            <person name="Stinson S.A."/>
            <person name="diCenzo G.C."/>
        </authorList>
    </citation>
    <scope>NUCLEOTIDE SEQUENCE</scope>
    <source>
        <strain evidence="1">QUZm001</strain>
    </source>
</reference>
<evidence type="ECO:0000313" key="2">
    <source>
        <dbReference type="Proteomes" id="UP001168821"/>
    </source>
</evidence>
<proteinExistence type="predicted"/>
<dbReference type="EMBL" id="JALNTZ010000009">
    <property type="protein sequence ID" value="KAJ3641785.1"/>
    <property type="molecule type" value="Genomic_DNA"/>
</dbReference>
<accession>A0AA38HPX3</accession>
<sequence length="89" mass="10933">MSEYTKESARIWRNLDECERMQGNLTRIGENWKIIRKNSTESEKIRKNLIKLSQDRRESERNEMNTRAYAKIGENLKEYYKIKEEYKRI</sequence>
<gene>
    <name evidence="1" type="ORF">Zmor_028263</name>
</gene>
<organism evidence="1 2">
    <name type="scientific">Zophobas morio</name>
    <dbReference type="NCBI Taxonomy" id="2755281"/>
    <lineage>
        <taxon>Eukaryota</taxon>
        <taxon>Metazoa</taxon>
        <taxon>Ecdysozoa</taxon>
        <taxon>Arthropoda</taxon>
        <taxon>Hexapoda</taxon>
        <taxon>Insecta</taxon>
        <taxon>Pterygota</taxon>
        <taxon>Neoptera</taxon>
        <taxon>Endopterygota</taxon>
        <taxon>Coleoptera</taxon>
        <taxon>Polyphaga</taxon>
        <taxon>Cucujiformia</taxon>
        <taxon>Tenebrionidae</taxon>
        <taxon>Zophobas</taxon>
    </lineage>
</organism>